<dbReference type="AlphaFoldDB" id="A0AA38TKQ8"/>
<dbReference type="Gene3D" id="3.10.20.90">
    <property type="entry name" value="Phosphatidylinositol 3-kinase Catalytic Subunit, Chain A, domain 1"/>
    <property type="match status" value="1"/>
</dbReference>
<dbReference type="EMBL" id="JARYMX010000003">
    <property type="protein sequence ID" value="KAJ9555811.1"/>
    <property type="molecule type" value="Genomic_DNA"/>
</dbReference>
<comment type="caution">
    <text evidence="2">The sequence shown here is derived from an EMBL/GenBank/DDBJ whole genome shotgun (WGS) entry which is preliminary data.</text>
</comment>
<organism evidence="2 3">
    <name type="scientific">Centaurea solstitialis</name>
    <name type="common">yellow star-thistle</name>
    <dbReference type="NCBI Taxonomy" id="347529"/>
    <lineage>
        <taxon>Eukaryota</taxon>
        <taxon>Viridiplantae</taxon>
        <taxon>Streptophyta</taxon>
        <taxon>Embryophyta</taxon>
        <taxon>Tracheophyta</taxon>
        <taxon>Spermatophyta</taxon>
        <taxon>Magnoliopsida</taxon>
        <taxon>eudicotyledons</taxon>
        <taxon>Gunneridae</taxon>
        <taxon>Pentapetalae</taxon>
        <taxon>asterids</taxon>
        <taxon>campanulids</taxon>
        <taxon>Asterales</taxon>
        <taxon>Asteraceae</taxon>
        <taxon>Carduoideae</taxon>
        <taxon>Cardueae</taxon>
        <taxon>Centaureinae</taxon>
        <taxon>Centaurea</taxon>
    </lineage>
</organism>
<dbReference type="SUPFAM" id="SSF54236">
    <property type="entry name" value="Ubiquitin-like"/>
    <property type="match status" value="1"/>
</dbReference>
<proteinExistence type="predicted"/>
<reference evidence="2" key="1">
    <citation type="submission" date="2023-03" db="EMBL/GenBank/DDBJ databases">
        <title>Chromosome-scale reference genome and RAD-based genetic map of yellow starthistle (Centaurea solstitialis) reveal putative structural variation and QTLs associated with invader traits.</title>
        <authorList>
            <person name="Reatini B."/>
            <person name="Cang F.A."/>
            <person name="Jiang Q."/>
            <person name="Mckibben M.T.W."/>
            <person name="Barker M.S."/>
            <person name="Rieseberg L.H."/>
            <person name="Dlugosch K.M."/>
        </authorList>
    </citation>
    <scope>NUCLEOTIDE SEQUENCE</scope>
    <source>
        <strain evidence="2">CAN-66</strain>
        <tissue evidence="2">Leaf</tissue>
    </source>
</reference>
<dbReference type="InterPro" id="IPR029071">
    <property type="entry name" value="Ubiquitin-like_domsf"/>
</dbReference>
<dbReference type="PANTHER" id="PTHR10562">
    <property type="entry name" value="SMALL UBIQUITIN-RELATED MODIFIER"/>
    <property type="match status" value="1"/>
</dbReference>
<dbReference type="PROSITE" id="PS50053">
    <property type="entry name" value="UBIQUITIN_2"/>
    <property type="match status" value="1"/>
</dbReference>
<name>A0AA38TKQ8_9ASTR</name>
<dbReference type="Pfam" id="PF11976">
    <property type="entry name" value="Rad60-SLD"/>
    <property type="match status" value="1"/>
</dbReference>
<dbReference type="Proteomes" id="UP001172457">
    <property type="component" value="Chromosome 3"/>
</dbReference>
<protein>
    <recommendedName>
        <fullName evidence="1">Ubiquitin-like domain-containing protein</fullName>
    </recommendedName>
</protein>
<evidence type="ECO:0000313" key="2">
    <source>
        <dbReference type="EMBL" id="KAJ9555811.1"/>
    </source>
</evidence>
<feature type="domain" description="Ubiquitin-like" evidence="1">
    <location>
        <begin position="13"/>
        <end position="88"/>
    </location>
</feature>
<sequence>MAKQRIYAIADKITIIVKDQHNNTMYFMMSKNYPLRKILVAFCKRKQIDYRTVTFIYDGSRVRPDSTPMQLKMEDNDEIQVMSIVWGGGYA</sequence>
<evidence type="ECO:0000259" key="1">
    <source>
        <dbReference type="PROSITE" id="PS50053"/>
    </source>
</evidence>
<accession>A0AA38TKQ8</accession>
<keyword evidence="3" id="KW-1185">Reference proteome</keyword>
<dbReference type="InterPro" id="IPR000626">
    <property type="entry name" value="Ubiquitin-like_dom"/>
</dbReference>
<gene>
    <name evidence="2" type="ORF">OSB04_010425</name>
</gene>
<evidence type="ECO:0000313" key="3">
    <source>
        <dbReference type="Proteomes" id="UP001172457"/>
    </source>
</evidence>
<dbReference type="InterPro" id="IPR022617">
    <property type="entry name" value="Rad60/SUMO-like_dom"/>
</dbReference>